<name>A0A2R6Y271_9BACL</name>
<dbReference type="Gene3D" id="2.70.70.10">
    <property type="entry name" value="Glucose Permease (Domain IIA)"/>
    <property type="match status" value="1"/>
</dbReference>
<sequence>MSVVVLLLGLSERFRDLPFAEKVQSVRHEIAAWGERAGVKTFLDKFADTSWSLLPTLKIERKSETVHYRSPVEGSVYAFYEHTSGVVIETGAKSIVHPVATGWVRSVMDTATRGRVITILHADGTESMYGFMGEVWVRAGDWVEPEDPIGRVKEQSLFLSLRRTGSLIDPAGVIRFD</sequence>
<evidence type="ECO:0000259" key="1">
    <source>
        <dbReference type="Pfam" id="PF01551"/>
    </source>
</evidence>
<dbReference type="SUPFAM" id="SSF51261">
    <property type="entry name" value="Duplicated hybrid motif"/>
    <property type="match status" value="1"/>
</dbReference>
<organism evidence="2 3">
    <name type="scientific">Candidatus Carbonibacillus altaicus</name>
    <dbReference type="NCBI Taxonomy" id="2163959"/>
    <lineage>
        <taxon>Bacteria</taxon>
        <taxon>Bacillati</taxon>
        <taxon>Bacillota</taxon>
        <taxon>Bacilli</taxon>
        <taxon>Bacillales</taxon>
        <taxon>Candidatus Carbonibacillus</taxon>
    </lineage>
</organism>
<proteinExistence type="predicted"/>
<dbReference type="CDD" id="cd12797">
    <property type="entry name" value="M23_peptidase"/>
    <property type="match status" value="1"/>
</dbReference>
<accession>A0A2R6Y271</accession>
<feature type="domain" description="M23ase beta-sheet core" evidence="1">
    <location>
        <begin position="83"/>
        <end position="164"/>
    </location>
</feature>
<dbReference type="AlphaFoldDB" id="A0A2R6Y271"/>
<dbReference type="Pfam" id="PF01551">
    <property type="entry name" value="Peptidase_M23"/>
    <property type="match status" value="1"/>
</dbReference>
<dbReference type="InterPro" id="IPR011055">
    <property type="entry name" value="Dup_hybrid_motif"/>
</dbReference>
<protein>
    <recommendedName>
        <fullName evidence="1">M23ase beta-sheet core domain-containing protein</fullName>
    </recommendedName>
</protein>
<gene>
    <name evidence="2" type="ORF">BSOLF_2711</name>
</gene>
<evidence type="ECO:0000313" key="3">
    <source>
        <dbReference type="Proteomes" id="UP000244338"/>
    </source>
</evidence>
<reference evidence="3" key="1">
    <citation type="journal article" date="2018" name="Sci. Rep.">
        <title>Lignite coal burning seam in the remote Altai Mountains harbors a hydrogen-driven thermophilic microbial community.</title>
        <authorList>
            <person name="Kadnikov V.V."/>
            <person name="Mardanov A.V."/>
            <person name="Ivasenko D.A."/>
            <person name="Antsiferov D.V."/>
            <person name="Beletsky A.V."/>
            <person name="Karnachuk O.V."/>
            <person name="Ravin N.V."/>
        </authorList>
    </citation>
    <scope>NUCLEOTIDE SEQUENCE [LARGE SCALE GENOMIC DNA]</scope>
</reference>
<dbReference type="InterPro" id="IPR016047">
    <property type="entry name" value="M23ase_b-sheet_dom"/>
</dbReference>
<comment type="caution">
    <text evidence="2">The sequence shown here is derived from an EMBL/GenBank/DDBJ whole genome shotgun (WGS) entry which is preliminary data.</text>
</comment>
<dbReference type="Proteomes" id="UP000244338">
    <property type="component" value="Unassembled WGS sequence"/>
</dbReference>
<evidence type="ECO:0000313" key="2">
    <source>
        <dbReference type="EMBL" id="PTQ56743.1"/>
    </source>
</evidence>
<dbReference type="EMBL" id="PEBX01000020">
    <property type="protein sequence ID" value="PTQ56743.1"/>
    <property type="molecule type" value="Genomic_DNA"/>
</dbReference>